<protein>
    <submittedName>
        <fullName evidence="1">Uncharacterized protein</fullName>
    </submittedName>
</protein>
<gene>
    <name evidence="1" type="ORF">METZ01_LOCUS425805</name>
</gene>
<accession>A0A382XR72</accession>
<dbReference type="InterPro" id="IPR018652">
    <property type="entry name" value="DUF2082_NA-bd_Znr"/>
</dbReference>
<organism evidence="1">
    <name type="scientific">marine metagenome</name>
    <dbReference type="NCBI Taxonomy" id="408172"/>
    <lineage>
        <taxon>unclassified sequences</taxon>
        <taxon>metagenomes</taxon>
        <taxon>ecological metagenomes</taxon>
    </lineage>
</organism>
<dbReference type="EMBL" id="UINC01169424">
    <property type="protein sequence ID" value="SVD72951.1"/>
    <property type="molecule type" value="Genomic_DNA"/>
</dbReference>
<evidence type="ECO:0000313" key="1">
    <source>
        <dbReference type="EMBL" id="SVD72951.1"/>
    </source>
</evidence>
<dbReference type="AlphaFoldDB" id="A0A382XR72"/>
<reference evidence="1" key="1">
    <citation type="submission" date="2018-05" db="EMBL/GenBank/DDBJ databases">
        <authorList>
            <person name="Lanie J.A."/>
            <person name="Ng W.-L."/>
            <person name="Kazmierczak K.M."/>
            <person name="Andrzejewski T.M."/>
            <person name="Davidsen T.M."/>
            <person name="Wayne K.J."/>
            <person name="Tettelin H."/>
            <person name="Glass J.I."/>
            <person name="Rusch D."/>
            <person name="Podicherti R."/>
            <person name="Tsui H.-C.T."/>
            <person name="Winkler M.E."/>
        </authorList>
    </citation>
    <scope>NUCLEOTIDE SEQUENCE</scope>
</reference>
<proteinExistence type="predicted"/>
<sequence length="37" mass="4113">MQNNRFVTISCTKCGYTELFKGEKSGILANIIDVFGN</sequence>
<dbReference type="Pfam" id="PF09855">
    <property type="entry name" value="Zn_ribbon_13"/>
    <property type="match status" value="1"/>
</dbReference>
<name>A0A382XR72_9ZZZZ</name>